<accession>A0A842HHT3</accession>
<gene>
    <name evidence="1" type="ORF">H5P28_16615</name>
</gene>
<protein>
    <submittedName>
        <fullName evidence="1">Uncharacterized protein</fullName>
    </submittedName>
</protein>
<dbReference type="AlphaFoldDB" id="A0A842HHT3"/>
<dbReference type="RefSeq" id="WP_185676822.1">
    <property type="nucleotide sequence ID" value="NZ_JACHVB010000055.1"/>
</dbReference>
<evidence type="ECO:0000313" key="1">
    <source>
        <dbReference type="EMBL" id="MBC2595889.1"/>
    </source>
</evidence>
<dbReference type="Proteomes" id="UP000546464">
    <property type="component" value="Unassembled WGS sequence"/>
</dbReference>
<keyword evidence="2" id="KW-1185">Reference proteome</keyword>
<name>A0A842HHT3_9BACT</name>
<proteinExistence type="predicted"/>
<reference evidence="1 2" key="1">
    <citation type="submission" date="2020-07" db="EMBL/GenBank/DDBJ databases">
        <authorList>
            <person name="Feng X."/>
        </authorList>
    </citation>
    <scope>NUCLEOTIDE SEQUENCE [LARGE SCALE GENOMIC DNA]</scope>
    <source>
        <strain evidence="1 2">JCM31066</strain>
    </source>
</reference>
<organism evidence="1 2">
    <name type="scientific">Ruficoccus amylovorans</name>
    <dbReference type="NCBI Taxonomy" id="1804625"/>
    <lineage>
        <taxon>Bacteria</taxon>
        <taxon>Pseudomonadati</taxon>
        <taxon>Verrucomicrobiota</taxon>
        <taxon>Opitutia</taxon>
        <taxon>Puniceicoccales</taxon>
        <taxon>Cerasicoccaceae</taxon>
        <taxon>Ruficoccus</taxon>
    </lineage>
</organism>
<sequence>MPRKGRQVPQGEDRGPRTKAMSIYLSEEERKALDDFALHLGFQSKSSMVVYILECCMKGGFGFMAFFRLGNKFSKLVEESGLSYLDVPLPKGMKARREAALKAKKEKLTKQRLLEREMNERDDTDTE</sequence>
<dbReference type="EMBL" id="JACHVB010000055">
    <property type="protein sequence ID" value="MBC2595889.1"/>
    <property type="molecule type" value="Genomic_DNA"/>
</dbReference>
<comment type="caution">
    <text evidence="1">The sequence shown here is derived from an EMBL/GenBank/DDBJ whole genome shotgun (WGS) entry which is preliminary data.</text>
</comment>
<evidence type="ECO:0000313" key="2">
    <source>
        <dbReference type="Proteomes" id="UP000546464"/>
    </source>
</evidence>